<keyword evidence="1" id="KW-0175">Coiled coil</keyword>
<evidence type="ECO:0000313" key="4">
    <source>
        <dbReference type="Proteomes" id="UP000243579"/>
    </source>
</evidence>
<evidence type="ECO:0000256" key="1">
    <source>
        <dbReference type="SAM" id="Coils"/>
    </source>
</evidence>
<feature type="compositionally biased region" description="Basic and acidic residues" evidence="2">
    <location>
        <begin position="137"/>
        <end position="147"/>
    </location>
</feature>
<sequence>MDTTPTTNHQATEVVGTKRRKATFRFRAGADVDLLKEVINIQPFDAPFGETTSRWGTVAVNLSAIYGEGYVLPKACHTRFGDLVQAFKDQQMDALRASGTDEEYEEREQLLQDIVDLMVEATERRKLEKTQKKMKLDKRESDGEKIRNAAMTSLKRKSTSDEPGITSKEALTKQHRVQDSLSHDIAILRSLDVANALSADELAYNREKLALDAKRLELDREERAARFQLERQEREFLIQALRQIIPKSD</sequence>
<accession>A0A1V9YEZ9</accession>
<keyword evidence="4" id="KW-1185">Reference proteome</keyword>
<proteinExistence type="predicted"/>
<name>A0A1V9YEZ9_ACHHY</name>
<protein>
    <submittedName>
        <fullName evidence="3">Uncharacterized protein</fullName>
    </submittedName>
</protein>
<comment type="caution">
    <text evidence="3">The sequence shown here is derived from an EMBL/GenBank/DDBJ whole genome shotgun (WGS) entry which is preliminary data.</text>
</comment>
<dbReference type="Proteomes" id="UP000243579">
    <property type="component" value="Unassembled WGS sequence"/>
</dbReference>
<evidence type="ECO:0000256" key="2">
    <source>
        <dbReference type="SAM" id="MobiDB-lite"/>
    </source>
</evidence>
<dbReference type="PANTHER" id="PTHR37558">
    <property type="entry name" value="HTH CENPB-TYPE DOMAIN-CONTAINING PROTEIN"/>
    <property type="match status" value="1"/>
</dbReference>
<feature type="region of interest" description="Disordered" evidence="2">
    <location>
        <begin position="130"/>
        <end position="169"/>
    </location>
</feature>
<evidence type="ECO:0000313" key="3">
    <source>
        <dbReference type="EMBL" id="OQR84333.1"/>
    </source>
</evidence>
<dbReference type="EMBL" id="JNBR01001903">
    <property type="protein sequence ID" value="OQR84333.1"/>
    <property type="molecule type" value="Genomic_DNA"/>
</dbReference>
<feature type="coiled-coil region" evidence="1">
    <location>
        <begin position="204"/>
        <end position="235"/>
    </location>
</feature>
<dbReference type="AlphaFoldDB" id="A0A1V9YEZ9"/>
<organism evidence="3 4">
    <name type="scientific">Achlya hypogyna</name>
    <name type="common">Oomycete</name>
    <name type="synonym">Protoachlya hypogyna</name>
    <dbReference type="NCBI Taxonomy" id="1202772"/>
    <lineage>
        <taxon>Eukaryota</taxon>
        <taxon>Sar</taxon>
        <taxon>Stramenopiles</taxon>
        <taxon>Oomycota</taxon>
        <taxon>Saprolegniomycetes</taxon>
        <taxon>Saprolegniales</taxon>
        <taxon>Achlyaceae</taxon>
        <taxon>Achlya</taxon>
    </lineage>
</organism>
<gene>
    <name evidence="3" type="ORF">ACHHYP_20684</name>
</gene>
<dbReference type="PANTHER" id="PTHR37558:SF1">
    <property type="entry name" value="HTH CENPB-TYPE DOMAIN-CONTAINING PROTEIN"/>
    <property type="match status" value="1"/>
</dbReference>
<dbReference type="OrthoDB" id="78571at2759"/>
<reference evidence="3 4" key="1">
    <citation type="journal article" date="2014" name="Genome Biol. Evol.">
        <title>The secreted proteins of Achlya hypogyna and Thraustotheca clavata identify the ancestral oomycete secretome and reveal gene acquisitions by horizontal gene transfer.</title>
        <authorList>
            <person name="Misner I."/>
            <person name="Blouin N."/>
            <person name="Leonard G."/>
            <person name="Richards T.A."/>
            <person name="Lane C.E."/>
        </authorList>
    </citation>
    <scope>NUCLEOTIDE SEQUENCE [LARGE SCALE GENOMIC DNA]</scope>
    <source>
        <strain evidence="3 4">ATCC 48635</strain>
    </source>
</reference>